<dbReference type="PANTHER" id="PTHR48182:SF3">
    <property type="entry name" value="DUF676 DOMAIN-CONTAINING PROTEIN"/>
    <property type="match status" value="1"/>
</dbReference>
<accession>A0A6A6GBS2</accession>
<keyword evidence="2" id="KW-1185">Reference proteome</keyword>
<proteinExistence type="predicted"/>
<dbReference type="InterPro" id="IPR052374">
    <property type="entry name" value="SERAC1"/>
</dbReference>
<gene>
    <name evidence="1" type="ORF">BDZ85DRAFT_183030</name>
</gene>
<name>A0A6A6GBS2_9PEZI</name>
<feature type="non-terminal residue" evidence="1">
    <location>
        <position position="121"/>
    </location>
</feature>
<dbReference type="Gene3D" id="3.40.50.1820">
    <property type="entry name" value="alpha/beta hydrolase"/>
    <property type="match status" value="1"/>
</dbReference>
<dbReference type="InterPro" id="IPR029058">
    <property type="entry name" value="AB_hydrolase_fold"/>
</dbReference>
<dbReference type="PANTHER" id="PTHR48182">
    <property type="entry name" value="PROTEIN SERAC1"/>
    <property type="match status" value="1"/>
</dbReference>
<organism evidence="1 2">
    <name type="scientific">Elsinoe ampelina</name>
    <dbReference type="NCBI Taxonomy" id="302913"/>
    <lineage>
        <taxon>Eukaryota</taxon>
        <taxon>Fungi</taxon>
        <taxon>Dikarya</taxon>
        <taxon>Ascomycota</taxon>
        <taxon>Pezizomycotina</taxon>
        <taxon>Dothideomycetes</taxon>
        <taxon>Dothideomycetidae</taxon>
        <taxon>Myriangiales</taxon>
        <taxon>Elsinoaceae</taxon>
        <taxon>Elsinoe</taxon>
    </lineage>
</organism>
<dbReference type="EMBL" id="ML992507">
    <property type="protein sequence ID" value="KAF2223068.1"/>
    <property type="molecule type" value="Genomic_DNA"/>
</dbReference>
<dbReference type="OrthoDB" id="427518at2759"/>
<evidence type="ECO:0008006" key="3">
    <source>
        <dbReference type="Google" id="ProtNLM"/>
    </source>
</evidence>
<dbReference type="SUPFAM" id="SSF53474">
    <property type="entry name" value="alpha/beta-Hydrolases"/>
    <property type="match status" value="1"/>
</dbReference>
<dbReference type="Proteomes" id="UP000799538">
    <property type="component" value="Unassembled WGS sequence"/>
</dbReference>
<reference evidence="2" key="1">
    <citation type="journal article" date="2020" name="Stud. Mycol.">
        <title>101 Dothideomycetes genomes: A test case for predicting lifestyles and emergence of pathogens.</title>
        <authorList>
            <person name="Haridas S."/>
            <person name="Albert R."/>
            <person name="Binder M."/>
            <person name="Bloem J."/>
            <person name="LaButti K."/>
            <person name="Salamov A."/>
            <person name="Andreopoulos B."/>
            <person name="Baker S."/>
            <person name="Barry K."/>
            <person name="Bills G."/>
            <person name="Bluhm B."/>
            <person name="Cannon C."/>
            <person name="Castanera R."/>
            <person name="Culley D."/>
            <person name="Daum C."/>
            <person name="Ezra D."/>
            <person name="Gonzalez J."/>
            <person name="Henrissat B."/>
            <person name="Kuo A."/>
            <person name="Liang C."/>
            <person name="Lipzen A."/>
            <person name="Lutzoni F."/>
            <person name="Magnuson J."/>
            <person name="Mondo S."/>
            <person name="Nolan M."/>
            <person name="Ohm R."/>
            <person name="Pangilinan J."/>
            <person name="Park H.-J."/>
            <person name="Ramirez L."/>
            <person name="Alfaro M."/>
            <person name="Sun H."/>
            <person name="Tritt A."/>
            <person name="Yoshinaga Y."/>
            <person name="Zwiers L.-H."/>
            <person name="Turgeon B."/>
            <person name="Goodwin S."/>
            <person name="Spatafora J."/>
            <person name="Crous P."/>
            <person name="Grigoriev I."/>
        </authorList>
    </citation>
    <scope>NUCLEOTIDE SEQUENCE [LARGE SCALE GENOMIC DNA]</scope>
    <source>
        <strain evidence="2">CECT 20119</strain>
    </source>
</reference>
<sequence length="121" mass="13436">TDAQKQEVIRKFNWIKDADGLAALFPSARIILYDYASAWKGRRKVKATMDNIARVLLDGLMEIRTGPTETSRPLVFIGHSMGGLVIAKTVTTANAYREQYQSVLTCTTGCLFFGTPFRGTD</sequence>
<dbReference type="AlphaFoldDB" id="A0A6A6GBS2"/>
<feature type="non-terminal residue" evidence="1">
    <location>
        <position position="1"/>
    </location>
</feature>
<evidence type="ECO:0000313" key="2">
    <source>
        <dbReference type="Proteomes" id="UP000799538"/>
    </source>
</evidence>
<evidence type="ECO:0000313" key="1">
    <source>
        <dbReference type="EMBL" id="KAF2223068.1"/>
    </source>
</evidence>
<protein>
    <recommendedName>
        <fullName evidence="3">DUF676 domain-containing protein</fullName>
    </recommendedName>
</protein>